<name>A0AAW1MY01_SAPOF</name>
<dbReference type="PROSITE" id="PS51369">
    <property type="entry name" value="TCP"/>
    <property type="match status" value="1"/>
</dbReference>
<organism evidence="8 9">
    <name type="scientific">Saponaria officinalis</name>
    <name type="common">Common soapwort</name>
    <name type="synonym">Lychnis saponaria</name>
    <dbReference type="NCBI Taxonomy" id="3572"/>
    <lineage>
        <taxon>Eukaryota</taxon>
        <taxon>Viridiplantae</taxon>
        <taxon>Streptophyta</taxon>
        <taxon>Embryophyta</taxon>
        <taxon>Tracheophyta</taxon>
        <taxon>Spermatophyta</taxon>
        <taxon>Magnoliopsida</taxon>
        <taxon>eudicotyledons</taxon>
        <taxon>Gunneridae</taxon>
        <taxon>Pentapetalae</taxon>
        <taxon>Caryophyllales</taxon>
        <taxon>Caryophyllaceae</taxon>
        <taxon>Caryophylleae</taxon>
        <taxon>Saponaria</taxon>
    </lineage>
</organism>
<dbReference type="PANTHER" id="PTHR31072:SF218">
    <property type="entry name" value="TRANSCRIPTION FACTOR TCP11-RELATED"/>
    <property type="match status" value="1"/>
</dbReference>
<keyword evidence="4" id="KW-0804">Transcription</keyword>
<evidence type="ECO:0000313" key="8">
    <source>
        <dbReference type="EMBL" id="KAK9751191.1"/>
    </source>
</evidence>
<evidence type="ECO:0000256" key="2">
    <source>
        <dbReference type="ARBA" id="ARBA00023015"/>
    </source>
</evidence>
<comment type="caution">
    <text evidence="8">The sequence shown here is derived from an EMBL/GenBank/DDBJ whole genome shotgun (WGS) entry which is preliminary data.</text>
</comment>
<comment type="subcellular location">
    <subcellularLocation>
        <location evidence="1">Nucleus</location>
    </subcellularLocation>
</comment>
<dbReference type="GO" id="GO:0003700">
    <property type="term" value="F:DNA-binding transcription factor activity"/>
    <property type="evidence" value="ECO:0007669"/>
    <property type="project" value="InterPro"/>
</dbReference>
<keyword evidence="9" id="KW-1185">Reference proteome</keyword>
<dbReference type="EMBL" id="JBDFQZ010000002">
    <property type="protein sequence ID" value="KAK9751191.1"/>
    <property type="molecule type" value="Genomic_DNA"/>
</dbReference>
<evidence type="ECO:0000313" key="9">
    <source>
        <dbReference type="Proteomes" id="UP001443914"/>
    </source>
</evidence>
<protein>
    <recommendedName>
        <fullName evidence="7">TCP domain-containing protein</fullName>
    </recommendedName>
</protein>
<reference evidence="8" key="1">
    <citation type="submission" date="2024-03" db="EMBL/GenBank/DDBJ databases">
        <title>WGS assembly of Saponaria officinalis var. Norfolk2.</title>
        <authorList>
            <person name="Jenkins J."/>
            <person name="Shu S."/>
            <person name="Grimwood J."/>
            <person name="Barry K."/>
            <person name="Goodstein D."/>
            <person name="Schmutz J."/>
            <person name="Leebens-Mack J."/>
            <person name="Osbourn A."/>
        </authorList>
    </citation>
    <scope>NUCLEOTIDE SEQUENCE [LARGE SCALE GENOMIC DNA]</scope>
    <source>
        <strain evidence="8">JIC</strain>
    </source>
</reference>
<dbReference type="GO" id="GO:0043565">
    <property type="term" value="F:sequence-specific DNA binding"/>
    <property type="evidence" value="ECO:0007669"/>
    <property type="project" value="TreeGrafter"/>
</dbReference>
<dbReference type="InterPro" id="IPR017887">
    <property type="entry name" value="TF_TCP_subgr"/>
</dbReference>
<evidence type="ECO:0000256" key="6">
    <source>
        <dbReference type="SAM" id="MobiDB-lite"/>
    </source>
</evidence>
<keyword evidence="2" id="KW-0805">Transcription regulation</keyword>
<feature type="domain" description="TCP" evidence="7">
    <location>
        <begin position="61"/>
        <end position="115"/>
    </location>
</feature>
<dbReference type="Pfam" id="PF03634">
    <property type="entry name" value="TCP"/>
    <property type="match status" value="1"/>
</dbReference>
<evidence type="ECO:0000259" key="7">
    <source>
        <dbReference type="PROSITE" id="PS51369"/>
    </source>
</evidence>
<dbReference type="Proteomes" id="UP001443914">
    <property type="component" value="Unassembled WGS sequence"/>
</dbReference>
<feature type="region of interest" description="Disordered" evidence="6">
    <location>
        <begin position="47"/>
        <end position="72"/>
    </location>
</feature>
<proteinExistence type="predicted"/>
<dbReference type="GO" id="GO:0005634">
    <property type="term" value="C:nucleus"/>
    <property type="evidence" value="ECO:0007669"/>
    <property type="project" value="UniProtKB-SubCell"/>
</dbReference>
<evidence type="ECO:0000256" key="4">
    <source>
        <dbReference type="ARBA" id="ARBA00023163"/>
    </source>
</evidence>
<evidence type="ECO:0000256" key="3">
    <source>
        <dbReference type="ARBA" id="ARBA00023125"/>
    </source>
</evidence>
<keyword evidence="3" id="KW-0238">DNA-binding</keyword>
<feature type="compositionally biased region" description="Basic residues" evidence="6">
    <location>
        <begin position="57"/>
        <end position="72"/>
    </location>
</feature>
<dbReference type="PANTHER" id="PTHR31072">
    <property type="entry name" value="TRANSCRIPTION FACTOR TCP4-RELATED"/>
    <property type="match status" value="1"/>
</dbReference>
<accession>A0AAW1MY01</accession>
<keyword evidence="5" id="KW-0539">Nucleus</keyword>
<sequence length="228" mass="25173">MQSPACHEKMHSFMHHFDEQQQNPLLMNVKETQVVIPNSKETQVKNTKMFKKENPAKRKSNKDRHKKVDGRGRRIRMPAICAARIFQLTRELGHKSDGDTIQWLLQQSEEAVIAATGTGTMPASFMTSSASSVSEQGTSVSSGLVNANPGLNQFPPGSWAYGCTQNYVSNTGLSQDGGFGIFNYGAINQSYEDARNATASNAGFNNHVLQQFPDQQDHAQLQGSYMCN</sequence>
<evidence type="ECO:0000256" key="1">
    <source>
        <dbReference type="ARBA" id="ARBA00004123"/>
    </source>
</evidence>
<dbReference type="InterPro" id="IPR005333">
    <property type="entry name" value="Transcription_factor_TCP"/>
</dbReference>
<dbReference type="AlphaFoldDB" id="A0AAW1MY01"/>
<gene>
    <name evidence="8" type="ORF">RND81_02G248900</name>
</gene>
<evidence type="ECO:0000256" key="5">
    <source>
        <dbReference type="ARBA" id="ARBA00023242"/>
    </source>
</evidence>